<accession>A0A840F994</accession>
<comment type="caution">
    <text evidence="2">The sequence shown here is derived from an EMBL/GenBank/DDBJ whole genome shotgun (WGS) entry which is preliminary data.</text>
</comment>
<dbReference type="AlphaFoldDB" id="A0A840F994"/>
<feature type="chain" id="PRO_5032521305" evidence="1">
    <location>
        <begin position="24"/>
        <end position="102"/>
    </location>
</feature>
<evidence type="ECO:0000313" key="2">
    <source>
        <dbReference type="EMBL" id="MBB4154530.1"/>
    </source>
</evidence>
<sequence length="102" mass="10118">MAKKIALLTVAAAVIAAASPASAATNLVKNGDFQTTSTTAANGNFQIDGTQYGTVANWTGSAGYNLLMNAGNATSASGNAYGAYTYTGKEYLNSAPAATAGN</sequence>
<feature type="non-terminal residue" evidence="2">
    <location>
        <position position="102"/>
    </location>
</feature>
<dbReference type="Proteomes" id="UP000529795">
    <property type="component" value="Unassembled WGS sequence"/>
</dbReference>
<evidence type="ECO:0000256" key="1">
    <source>
        <dbReference type="SAM" id="SignalP"/>
    </source>
</evidence>
<protein>
    <submittedName>
        <fullName evidence="2">Uncharacterized protein</fullName>
    </submittedName>
</protein>
<name>A0A840F994_9SPHN</name>
<proteinExistence type="predicted"/>
<feature type="signal peptide" evidence="1">
    <location>
        <begin position="1"/>
        <end position="23"/>
    </location>
</feature>
<organism evidence="2 3">
    <name type="scientific">Sphingomonas jinjuensis</name>
    <dbReference type="NCBI Taxonomy" id="535907"/>
    <lineage>
        <taxon>Bacteria</taxon>
        <taxon>Pseudomonadati</taxon>
        <taxon>Pseudomonadota</taxon>
        <taxon>Alphaproteobacteria</taxon>
        <taxon>Sphingomonadales</taxon>
        <taxon>Sphingomonadaceae</taxon>
        <taxon>Sphingomonas</taxon>
    </lineage>
</organism>
<keyword evidence="1" id="KW-0732">Signal</keyword>
<dbReference type="EMBL" id="JACIEV010000006">
    <property type="protein sequence ID" value="MBB4154530.1"/>
    <property type="molecule type" value="Genomic_DNA"/>
</dbReference>
<evidence type="ECO:0000313" key="3">
    <source>
        <dbReference type="Proteomes" id="UP000529795"/>
    </source>
</evidence>
<reference evidence="2 3" key="1">
    <citation type="submission" date="2020-08" db="EMBL/GenBank/DDBJ databases">
        <title>Genomic Encyclopedia of Type Strains, Phase IV (KMG-IV): sequencing the most valuable type-strain genomes for metagenomic binning, comparative biology and taxonomic classification.</title>
        <authorList>
            <person name="Goeker M."/>
        </authorList>
    </citation>
    <scope>NUCLEOTIDE SEQUENCE [LARGE SCALE GENOMIC DNA]</scope>
    <source>
        <strain evidence="2 3">YC6723</strain>
    </source>
</reference>
<keyword evidence="3" id="KW-1185">Reference proteome</keyword>
<gene>
    <name evidence="2" type="ORF">GGQ80_002443</name>
</gene>